<accession>A0A6A6FWW7</accession>
<evidence type="ECO:0000313" key="2">
    <source>
        <dbReference type="EMBL" id="KAF2217976.1"/>
    </source>
</evidence>
<sequence length="429" mass="46010">MKSITAGGLISLASAAAIPKDQKPPGPAGPSVLANAGPSLIYVDTAIEPGANKRCGTWGLTKNPLNTFWPLCKIWLPDPSQQQDYTLVAAQITKGQCQEWTVLTANNKIIPTCGKGGTQTIVNIVEEPQQQQKREASADAGLQVQKTVAKDEDKKPSPPPYASASADPSPPYASGSATSTVSASTAIGTIPPTELVQLIAPLHKKVEQIEAELRQAKGQLRKLDPTNPLAMGGAKAEETEEDSRPSKQNPSEDNNKKATVPDTDTPQESPQNLNDDLRSGNTAKRTSTDDPWAKLRECLEQHSDHPALCNPFPPSDIQNTKRQFPPGPAPKFTPAPGQTVASLSQKITELTEELKVARSQMHAYRTTQKHQDEHPMETEEELGYGQGRTMTPVGPKQPQRQEQAAQGDTAIEAGQRGGGGNQKAKAEEK</sequence>
<protein>
    <submittedName>
        <fullName evidence="2">Uncharacterized protein</fullName>
    </submittedName>
</protein>
<evidence type="ECO:0000256" key="1">
    <source>
        <dbReference type="SAM" id="MobiDB-lite"/>
    </source>
</evidence>
<feature type="region of interest" description="Disordered" evidence="1">
    <location>
        <begin position="147"/>
        <end position="178"/>
    </location>
</feature>
<feature type="compositionally biased region" description="Low complexity" evidence="1">
    <location>
        <begin position="162"/>
        <end position="178"/>
    </location>
</feature>
<dbReference type="Proteomes" id="UP000799539">
    <property type="component" value="Unassembled WGS sequence"/>
</dbReference>
<name>A0A6A6FWW7_9PEZI</name>
<feature type="compositionally biased region" description="Basic and acidic residues" evidence="1">
    <location>
        <begin position="286"/>
        <end position="305"/>
    </location>
</feature>
<keyword evidence="3" id="KW-1185">Reference proteome</keyword>
<reference evidence="2" key="1">
    <citation type="journal article" date="2020" name="Stud. Mycol.">
        <title>101 Dothideomycetes genomes: a test case for predicting lifestyles and emergence of pathogens.</title>
        <authorList>
            <person name="Haridas S."/>
            <person name="Albert R."/>
            <person name="Binder M."/>
            <person name="Bloem J."/>
            <person name="Labutti K."/>
            <person name="Salamov A."/>
            <person name="Andreopoulos B."/>
            <person name="Baker S."/>
            <person name="Barry K."/>
            <person name="Bills G."/>
            <person name="Bluhm B."/>
            <person name="Cannon C."/>
            <person name="Castanera R."/>
            <person name="Culley D."/>
            <person name="Daum C."/>
            <person name="Ezra D."/>
            <person name="Gonzalez J."/>
            <person name="Henrissat B."/>
            <person name="Kuo A."/>
            <person name="Liang C."/>
            <person name="Lipzen A."/>
            <person name="Lutzoni F."/>
            <person name="Magnuson J."/>
            <person name="Mondo S."/>
            <person name="Nolan M."/>
            <person name="Ohm R."/>
            <person name="Pangilinan J."/>
            <person name="Park H.-J."/>
            <person name="Ramirez L."/>
            <person name="Alfaro M."/>
            <person name="Sun H."/>
            <person name="Tritt A."/>
            <person name="Yoshinaga Y."/>
            <person name="Zwiers L.-H."/>
            <person name="Turgeon B."/>
            <person name="Goodwin S."/>
            <person name="Spatafora J."/>
            <person name="Crous P."/>
            <person name="Grigoriev I."/>
        </authorList>
    </citation>
    <scope>NUCLEOTIDE SEQUENCE</scope>
    <source>
        <strain evidence="2">SCOH1-5</strain>
    </source>
</reference>
<gene>
    <name evidence="2" type="ORF">CERZMDRAFT_92606</name>
</gene>
<feature type="compositionally biased region" description="Polar residues" evidence="1">
    <location>
        <begin position="262"/>
        <end position="285"/>
    </location>
</feature>
<feature type="region of interest" description="Disordered" evidence="1">
    <location>
        <begin position="217"/>
        <end position="341"/>
    </location>
</feature>
<evidence type="ECO:0000313" key="3">
    <source>
        <dbReference type="Proteomes" id="UP000799539"/>
    </source>
</evidence>
<proteinExistence type="predicted"/>
<dbReference type="AlphaFoldDB" id="A0A6A6FWW7"/>
<dbReference type="OrthoDB" id="3648676at2759"/>
<organism evidence="2 3">
    <name type="scientific">Cercospora zeae-maydis SCOH1-5</name>
    <dbReference type="NCBI Taxonomy" id="717836"/>
    <lineage>
        <taxon>Eukaryota</taxon>
        <taxon>Fungi</taxon>
        <taxon>Dikarya</taxon>
        <taxon>Ascomycota</taxon>
        <taxon>Pezizomycotina</taxon>
        <taxon>Dothideomycetes</taxon>
        <taxon>Dothideomycetidae</taxon>
        <taxon>Mycosphaerellales</taxon>
        <taxon>Mycosphaerellaceae</taxon>
        <taxon>Cercospora</taxon>
    </lineage>
</organism>
<dbReference type="EMBL" id="ML992662">
    <property type="protein sequence ID" value="KAF2217976.1"/>
    <property type="molecule type" value="Genomic_DNA"/>
</dbReference>
<feature type="region of interest" description="Disordered" evidence="1">
    <location>
        <begin position="364"/>
        <end position="429"/>
    </location>
</feature>